<feature type="short sequence motif" description="GXSXG" evidence="7">
    <location>
        <begin position="885"/>
        <end position="889"/>
    </location>
</feature>
<dbReference type="GO" id="GO:0016020">
    <property type="term" value="C:membrane"/>
    <property type="evidence" value="ECO:0007669"/>
    <property type="project" value="TreeGrafter"/>
</dbReference>
<evidence type="ECO:0000313" key="10">
    <source>
        <dbReference type="Proteomes" id="UP000244855"/>
    </source>
</evidence>
<dbReference type="Proteomes" id="UP000244855">
    <property type="component" value="Unassembled WGS sequence"/>
</dbReference>
<gene>
    <name evidence="9" type="ORF">DM02DRAFT_709324</name>
</gene>
<dbReference type="GO" id="GO:0019369">
    <property type="term" value="P:arachidonate metabolic process"/>
    <property type="evidence" value="ECO:0007669"/>
    <property type="project" value="TreeGrafter"/>
</dbReference>
<proteinExistence type="predicted"/>
<dbReference type="PROSITE" id="PS51635">
    <property type="entry name" value="PNPLA"/>
    <property type="match status" value="1"/>
</dbReference>
<dbReference type="EMBL" id="KZ805307">
    <property type="protein sequence ID" value="PVI06697.1"/>
    <property type="molecule type" value="Genomic_DNA"/>
</dbReference>
<evidence type="ECO:0000256" key="6">
    <source>
        <dbReference type="ARBA" id="ARBA00023098"/>
    </source>
</evidence>
<dbReference type="PROSITE" id="PS00518">
    <property type="entry name" value="ZF_RING_1"/>
    <property type="match status" value="1"/>
</dbReference>
<sequence>MPFHWVFCGTKKRERGVDRTSDDSLKYGDHVFEGRGQARDRPLVDPPSINLQSLNEAIASQPCEYGPSLPQYKRGHAFDWSLAYPITNNCSRSSACSRQSVVKGLSYGRGFFTPNMNSRRTSFGLKNLTIDSQTADLCEVCDELPATVKCSCETRFCETHFSKHQAKHPTHSRGGGRAERVWAWISGAKLSRDGSNSRENFEREQVSKWFGLHVEKSENYRVTRLIETTRFSRLIEESVNQGTARRQFPSIVSFIGETGAGKSTLKYIDVRAILIRIASVRGMISQSREQAQLDSWDAPMPGAQQGQAALLPTTGEVNLYPDPDTFGSETPRFYADCEGMLGGEPAAAQHQLSWPKAAKSKYLLHSRDGKQIDRKTAVMTIYPRFLYIFSDVICMITKNQKAWADSVVHLLDWSRVGSHNTVNQYALPALIVILNGPTIENNAWLIDDDAATNDFFMTIEHEIQENNVLRAMALKHGDKSMKELLLRNFSTVHVHYVPLDGYKKLGHPNNICAQTVKLSKRIRSDAEYVQRQRKDTWTLFDANQMRSVFDYAFKHLASGSDEPFDLNQCRQQVSPPITIEGHFAEFLGRSLHRSPLANFDAVAAVVGSSLFRNALKQDESDLLHPSFIFTKHLRDVCKRAVDQFLSHTQPCSYVNSETGKKCVNTKTGHASGHQSANGTVLEEGNFVEGDIDIDRFLQSVDATITRLLKAMNEHQDPSNKVRRLYATEQHRKYLQQIPDQAFWTDPTPQWMRLFNRIYGATSARLEGRKASVCYACLFGRPEYTLPCSHVICFGCLREFDQSSKLDRYPGIVVHENCVLCSTKNQEGQETWPYTMEYRPDLSGVRLLSLDGGGVRAIIQLSILQRLEKTIGLDLRIAEFFDLMVGTSAGGLIALGLGIHNLKVDECINRFKDFCRIGFQHRHFSKNRVTRWMVRLVMPSIYKTKYLEQGMRRMFGPESRTLFGHHGNSARVAVTTTNDDRETRLLANYNPGDGRRYLKSSIATWEAARCTSAAPMYFKPFEHDGRTCLDGGLKKNNPIDVSIAEARTIWPHDVTFDLVLSVGSGHARRPPRAPETTFLTENWMVELFKTLISTLNGEDAWKDFNRNVQHPLSDKCYRLNVRFDGDTEPELDGVSQVDKMEKLANSFEFLNRPPSGLFAPIPQHLSPNNYLEVLAGTLKASLFFFEITDLRQHEDVSIIKGWICCRLHPSRKAFQQLIEETSGFIVKGQNYKMPELKPGSRFKQQVTFQQQDRELNEPIRVEAQLKGYAYTISGFPMTLLTLRNHWARSWA</sequence>
<keyword evidence="10" id="KW-1185">Reference proteome</keyword>
<feature type="active site" description="Nucleophile" evidence="7">
    <location>
        <position position="887"/>
    </location>
</feature>
<evidence type="ECO:0000256" key="1">
    <source>
        <dbReference type="ARBA" id="ARBA00022723"/>
    </source>
</evidence>
<evidence type="ECO:0000259" key="8">
    <source>
        <dbReference type="PROSITE" id="PS51635"/>
    </source>
</evidence>
<evidence type="ECO:0000256" key="7">
    <source>
        <dbReference type="PROSITE-ProRule" id="PRU01161"/>
    </source>
</evidence>
<evidence type="ECO:0000256" key="3">
    <source>
        <dbReference type="ARBA" id="ARBA00022801"/>
    </source>
</evidence>
<reference evidence="9 10" key="1">
    <citation type="journal article" date="2018" name="Sci. Rep.">
        <title>Comparative genomics provides insights into the lifestyle and reveals functional heterogeneity of dark septate endophytic fungi.</title>
        <authorList>
            <person name="Knapp D.G."/>
            <person name="Nemeth J.B."/>
            <person name="Barry K."/>
            <person name="Hainaut M."/>
            <person name="Henrissat B."/>
            <person name="Johnson J."/>
            <person name="Kuo A."/>
            <person name="Lim J.H.P."/>
            <person name="Lipzen A."/>
            <person name="Nolan M."/>
            <person name="Ohm R.A."/>
            <person name="Tamas L."/>
            <person name="Grigoriev I.V."/>
            <person name="Spatafora J.W."/>
            <person name="Nagy L.G."/>
            <person name="Kovacs G.M."/>
        </authorList>
    </citation>
    <scope>NUCLEOTIDE SEQUENCE [LARGE SCALE GENOMIC DNA]</scope>
    <source>
        <strain evidence="9 10">DSE2036</strain>
    </source>
</reference>
<protein>
    <recommendedName>
        <fullName evidence="8">PNPLA domain-containing protein</fullName>
    </recommendedName>
</protein>
<feature type="active site" description="Proton acceptor" evidence="7">
    <location>
        <position position="1029"/>
    </location>
</feature>
<keyword evidence="2" id="KW-0863">Zinc-finger</keyword>
<dbReference type="PANTHER" id="PTHR24185:SF1">
    <property type="entry name" value="CALCIUM-INDEPENDENT PHOSPHOLIPASE A2-GAMMA"/>
    <property type="match status" value="1"/>
</dbReference>
<keyword evidence="1" id="KW-0479">Metal-binding</keyword>
<dbReference type="OrthoDB" id="194358at2759"/>
<evidence type="ECO:0000256" key="2">
    <source>
        <dbReference type="ARBA" id="ARBA00022771"/>
    </source>
</evidence>
<dbReference type="GO" id="GO:0008270">
    <property type="term" value="F:zinc ion binding"/>
    <property type="evidence" value="ECO:0007669"/>
    <property type="project" value="UniProtKB-KW"/>
</dbReference>
<dbReference type="STRING" id="97972.A0A2V1E814"/>
<keyword evidence="6 7" id="KW-0443">Lipid metabolism</keyword>
<feature type="domain" description="PNPLA" evidence="8">
    <location>
        <begin position="847"/>
        <end position="1042"/>
    </location>
</feature>
<keyword evidence="5 7" id="KW-0442">Lipid degradation</keyword>
<dbReference type="GO" id="GO:0046486">
    <property type="term" value="P:glycerolipid metabolic process"/>
    <property type="evidence" value="ECO:0007669"/>
    <property type="project" value="UniProtKB-ARBA"/>
</dbReference>
<dbReference type="GO" id="GO:0016042">
    <property type="term" value="P:lipid catabolic process"/>
    <property type="evidence" value="ECO:0007669"/>
    <property type="project" value="UniProtKB-UniRule"/>
</dbReference>
<accession>A0A2V1E814</accession>
<organism evidence="9 10">
    <name type="scientific">Periconia macrospinosa</name>
    <dbReference type="NCBI Taxonomy" id="97972"/>
    <lineage>
        <taxon>Eukaryota</taxon>
        <taxon>Fungi</taxon>
        <taxon>Dikarya</taxon>
        <taxon>Ascomycota</taxon>
        <taxon>Pezizomycotina</taxon>
        <taxon>Dothideomycetes</taxon>
        <taxon>Pleosporomycetidae</taxon>
        <taxon>Pleosporales</taxon>
        <taxon>Massarineae</taxon>
        <taxon>Periconiaceae</taxon>
        <taxon>Periconia</taxon>
    </lineage>
</organism>
<dbReference type="InterPro" id="IPR016035">
    <property type="entry name" value="Acyl_Trfase/lysoPLipase"/>
</dbReference>
<dbReference type="PANTHER" id="PTHR24185">
    <property type="entry name" value="CALCIUM-INDEPENDENT PHOSPHOLIPASE A2-GAMMA"/>
    <property type="match status" value="1"/>
</dbReference>
<evidence type="ECO:0000256" key="5">
    <source>
        <dbReference type="ARBA" id="ARBA00022963"/>
    </source>
</evidence>
<dbReference type="Pfam" id="PF01734">
    <property type="entry name" value="Patatin"/>
    <property type="match status" value="1"/>
</dbReference>
<dbReference type="Gene3D" id="3.40.1090.10">
    <property type="entry name" value="Cytosolic phospholipase A2 catalytic domain"/>
    <property type="match status" value="1"/>
</dbReference>
<keyword evidence="4" id="KW-0862">Zinc</keyword>
<dbReference type="SUPFAM" id="SSF52151">
    <property type="entry name" value="FabD/lysophospholipase-like"/>
    <property type="match status" value="1"/>
</dbReference>
<name>A0A2V1E814_9PLEO</name>
<dbReference type="CDD" id="cd19757">
    <property type="entry name" value="Bbox1"/>
    <property type="match status" value="1"/>
</dbReference>
<evidence type="ECO:0000256" key="4">
    <source>
        <dbReference type="ARBA" id="ARBA00022833"/>
    </source>
</evidence>
<comment type="caution">
    <text evidence="7">Lacks conserved residue(s) required for the propagation of feature annotation.</text>
</comment>
<evidence type="ECO:0000313" key="9">
    <source>
        <dbReference type="EMBL" id="PVI06697.1"/>
    </source>
</evidence>
<keyword evidence="3 7" id="KW-0378">Hydrolase</keyword>
<dbReference type="GO" id="GO:0047499">
    <property type="term" value="F:calcium-independent phospholipase A2 activity"/>
    <property type="evidence" value="ECO:0007669"/>
    <property type="project" value="TreeGrafter"/>
</dbReference>
<dbReference type="InterPro" id="IPR002641">
    <property type="entry name" value="PNPLA_dom"/>
</dbReference>
<feature type="short sequence motif" description="DGA/G" evidence="7">
    <location>
        <begin position="1029"/>
        <end position="1031"/>
    </location>
</feature>
<dbReference type="CDD" id="cd07199">
    <property type="entry name" value="Pat17_PNPLA8_PNPLA9_like"/>
    <property type="match status" value="1"/>
</dbReference>
<dbReference type="InterPro" id="IPR017907">
    <property type="entry name" value="Znf_RING_CS"/>
</dbReference>